<dbReference type="KEGG" id="psol:S284_04060"/>
<dbReference type="PROSITE" id="PS50928">
    <property type="entry name" value="ABC_TM1"/>
    <property type="match status" value="1"/>
</dbReference>
<dbReference type="GO" id="GO:0005886">
    <property type="term" value="C:plasma membrane"/>
    <property type="evidence" value="ECO:0007669"/>
    <property type="project" value="UniProtKB-SubCell"/>
</dbReference>
<comment type="caution">
    <text evidence="8">The sequence shown here is derived from an EMBL/GenBank/DDBJ whole genome shotgun (WGS) entry which is preliminary data.</text>
</comment>
<accession>A0A421NVA8</accession>
<comment type="similarity">
    <text evidence="6">Belongs to the binding-protein-dependent transport system permease family.</text>
</comment>
<organism evidence="8 9">
    <name type="scientific">Candidatus Phytoplasma solani</name>
    <dbReference type="NCBI Taxonomy" id="69896"/>
    <lineage>
        <taxon>Bacteria</taxon>
        <taxon>Bacillati</taxon>
        <taxon>Mycoplasmatota</taxon>
        <taxon>Mollicutes</taxon>
        <taxon>Acholeplasmatales</taxon>
        <taxon>Acholeplasmataceae</taxon>
        <taxon>Candidatus Phytoplasma</taxon>
        <taxon>16SrXII (Stolbur group)</taxon>
    </lineage>
</organism>
<feature type="transmembrane region" description="Helical" evidence="6">
    <location>
        <begin position="6"/>
        <end position="23"/>
    </location>
</feature>
<evidence type="ECO:0000313" key="9">
    <source>
        <dbReference type="Proteomes" id="UP000283896"/>
    </source>
</evidence>
<evidence type="ECO:0000313" key="8">
    <source>
        <dbReference type="EMBL" id="RMI87860.1"/>
    </source>
</evidence>
<dbReference type="Pfam" id="PF00528">
    <property type="entry name" value="BPD_transp_1"/>
    <property type="match status" value="1"/>
</dbReference>
<dbReference type="InterPro" id="IPR035906">
    <property type="entry name" value="MetI-like_sf"/>
</dbReference>
<dbReference type="Proteomes" id="UP000283896">
    <property type="component" value="Unassembled WGS sequence"/>
</dbReference>
<dbReference type="PANTHER" id="PTHR30614">
    <property type="entry name" value="MEMBRANE COMPONENT OF AMINO ACID ABC TRANSPORTER"/>
    <property type="match status" value="1"/>
</dbReference>
<dbReference type="Gene3D" id="1.10.3720.10">
    <property type="entry name" value="MetI-like"/>
    <property type="match status" value="1"/>
</dbReference>
<sequence>MSLVVSVDAIILGFLLALLLVKIKYIDPNAFIQNKFLRFTKKTFAYLIDGYFSFFQSVPVLIQSLLFYFSISIIAKSQFKSDFFIITEGIFAVALIVIMLNTGANLAIIMLNNIKFLDQGQIQAAHALGMTQQQVFKYIIFPQSIKRTYPSIYHQFIINIKETALFSSIGLVGLVWQAQRHIATNGDTITPYLTISIIYLLLVFVANTINKLITKYGKKYAISYFAYKLLDVKKINTINKKSHFRNENDFF</sequence>
<dbReference type="InterPro" id="IPR043429">
    <property type="entry name" value="ArtM/GltK/GlnP/TcyL/YhdX-like"/>
</dbReference>
<evidence type="ECO:0000256" key="2">
    <source>
        <dbReference type="ARBA" id="ARBA00022692"/>
    </source>
</evidence>
<keyword evidence="4 6" id="KW-1133">Transmembrane helix</keyword>
<dbReference type="GO" id="GO:0055085">
    <property type="term" value="P:transmembrane transport"/>
    <property type="evidence" value="ECO:0007669"/>
    <property type="project" value="InterPro"/>
</dbReference>
<reference evidence="9" key="1">
    <citation type="submission" date="2016-11" db="EMBL/GenBank/DDBJ databases">
        <title>Genome sequence of Candidatus Phytoplasma solani strain SA-1.</title>
        <authorList>
            <person name="Haryono M."/>
            <person name="Samarzija I."/>
            <person name="Seruga Music M."/>
            <person name="Hogenhout S."/>
            <person name="Kuo C.-H."/>
        </authorList>
    </citation>
    <scope>NUCLEOTIDE SEQUENCE [LARGE SCALE GENOMIC DNA]</scope>
    <source>
        <strain evidence="9">SA-1</strain>
    </source>
</reference>
<dbReference type="PANTHER" id="PTHR30614:SF0">
    <property type="entry name" value="L-CYSTINE TRANSPORT SYSTEM PERMEASE PROTEIN TCYL"/>
    <property type="match status" value="1"/>
</dbReference>
<comment type="subcellular location">
    <subcellularLocation>
        <location evidence="6">Cell membrane</location>
        <topology evidence="6">Multi-pass membrane protein</topology>
    </subcellularLocation>
    <subcellularLocation>
        <location evidence="1">Membrane</location>
        <topology evidence="1">Multi-pass membrane protein</topology>
    </subcellularLocation>
</comment>
<feature type="transmembrane region" description="Helical" evidence="6">
    <location>
        <begin position="44"/>
        <end position="71"/>
    </location>
</feature>
<keyword evidence="9" id="KW-1185">Reference proteome</keyword>
<keyword evidence="5 6" id="KW-0472">Membrane</keyword>
<gene>
    <name evidence="8" type="primary">artM</name>
    <name evidence="8" type="ORF">PSSA1_v1c4810</name>
</gene>
<evidence type="ECO:0000256" key="4">
    <source>
        <dbReference type="ARBA" id="ARBA00022989"/>
    </source>
</evidence>
<evidence type="ECO:0000256" key="5">
    <source>
        <dbReference type="ARBA" id="ARBA00023136"/>
    </source>
</evidence>
<dbReference type="CDD" id="cd06261">
    <property type="entry name" value="TM_PBP2"/>
    <property type="match status" value="1"/>
</dbReference>
<feature type="transmembrane region" description="Helical" evidence="6">
    <location>
        <begin position="83"/>
        <end position="111"/>
    </location>
</feature>
<keyword evidence="2 6" id="KW-0812">Transmembrane</keyword>
<feature type="transmembrane region" description="Helical" evidence="6">
    <location>
        <begin position="156"/>
        <end position="177"/>
    </location>
</feature>
<keyword evidence="6" id="KW-0813">Transport</keyword>
<keyword evidence="3" id="KW-0029">Amino-acid transport</keyword>
<feature type="transmembrane region" description="Helical" evidence="6">
    <location>
        <begin position="189"/>
        <end position="209"/>
    </location>
</feature>
<feature type="domain" description="ABC transmembrane type-1" evidence="7">
    <location>
        <begin position="1"/>
        <end position="210"/>
    </location>
</feature>
<protein>
    <submittedName>
        <fullName evidence="8">ABC-type amino acid transport system, permease component</fullName>
    </submittedName>
</protein>
<evidence type="ECO:0000256" key="6">
    <source>
        <dbReference type="RuleBase" id="RU363032"/>
    </source>
</evidence>
<dbReference type="SUPFAM" id="SSF161098">
    <property type="entry name" value="MetI-like"/>
    <property type="match status" value="1"/>
</dbReference>
<evidence type="ECO:0000259" key="7">
    <source>
        <dbReference type="PROSITE" id="PS50928"/>
    </source>
</evidence>
<dbReference type="InterPro" id="IPR000515">
    <property type="entry name" value="MetI-like"/>
</dbReference>
<dbReference type="EMBL" id="MPBG01000007">
    <property type="protein sequence ID" value="RMI87860.1"/>
    <property type="molecule type" value="Genomic_DNA"/>
</dbReference>
<proteinExistence type="inferred from homology"/>
<evidence type="ECO:0000256" key="1">
    <source>
        <dbReference type="ARBA" id="ARBA00004141"/>
    </source>
</evidence>
<dbReference type="AlphaFoldDB" id="A0A421NVA8"/>
<dbReference type="RefSeq" id="WP_023161528.1">
    <property type="nucleotide sequence ID" value="NC_022588.1"/>
</dbReference>
<evidence type="ECO:0000256" key="3">
    <source>
        <dbReference type="ARBA" id="ARBA00022970"/>
    </source>
</evidence>
<dbReference type="GO" id="GO:0006865">
    <property type="term" value="P:amino acid transport"/>
    <property type="evidence" value="ECO:0007669"/>
    <property type="project" value="UniProtKB-KW"/>
</dbReference>
<name>A0A421NVA8_9MOLU</name>
<dbReference type="STRING" id="69896.S284_04060"/>